<dbReference type="InterPro" id="IPR036574">
    <property type="entry name" value="Scorpion_toxin-like_sf"/>
</dbReference>
<dbReference type="SUPFAM" id="SSF57095">
    <property type="entry name" value="Scorpion toxin-like"/>
    <property type="match status" value="1"/>
</dbReference>
<dbReference type="AlphaFoldDB" id="M4NCH1"/>
<protein>
    <submittedName>
        <fullName evidence="2">Defensin</fullName>
    </submittedName>
</protein>
<feature type="signal peptide" evidence="1">
    <location>
        <begin position="1"/>
        <end position="23"/>
    </location>
</feature>
<feature type="chain" id="PRO_5004056079" evidence="1">
    <location>
        <begin position="24"/>
        <end position="63"/>
    </location>
</feature>
<accession>M4NCH1</accession>
<organism evidence="2">
    <name type="scientific">Cristaria plicata</name>
    <name type="common">Cockscomb pearl mussel</name>
    <dbReference type="NCBI Taxonomy" id="165446"/>
    <lineage>
        <taxon>Eukaryota</taxon>
        <taxon>Metazoa</taxon>
        <taxon>Spiralia</taxon>
        <taxon>Lophotrochozoa</taxon>
        <taxon>Mollusca</taxon>
        <taxon>Bivalvia</taxon>
        <taxon>Autobranchia</taxon>
        <taxon>Heteroconchia</taxon>
        <taxon>Palaeoheterodonta</taxon>
        <taxon>Unionida</taxon>
        <taxon>Unionoidea</taxon>
        <taxon>Unionidae</taxon>
        <taxon>Anodontinae</taxon>
        <taxon>Cristaria</taxon>
    </lineage>
</organism>
<name>M4NCH1_CRIPL</name>
<dbReference type="EMBL" id="KC290726">
    <property type="protein sequence ID" value="AGG86914.1"/>
    <property type="molecule type" value="mRNA"/>
</dbReference>
<evidence type="ECO:0000256" key="1">
    <source>
        <dbReference type="SAM" id="SignalP"/>
    </source>
</evidence>
<reference evidence="2" key="1">
    <citation type="submission" date="2012-12" db="EMBL/GenBank/DDBJ databases">
        <title>Cloning, identification and functional characterization of a defensin from the freshwater mussel Cristaria plicata.</title>
        <authorList>
            <person name="Wang H."/>
            <person name="Hu B.Q."/>
            <person name="Wen C.G."/>
        </authorList>
    </citation>
    <scope>NUCLEOTIDE SEQUENCE</scope>
</reference>
<proteinExistence type="evidence at transcript level"/>
<sequence>MRVAVVLALVLLLAVIDIPQAAASSWGCPFNQKLCNNNCIVIRKCRGGYCKPSSLWLECKCIC</sequence>
<evidence type="ECO:0000313" key="2">
    <source>
        <dbReference type="EMBL" id="AGG86914.1"/>
    </source>
</evidence>
<keyword evidence="1" id="KW-0732">Signal</keyword>